<protein>
    <submittedName>
        <fullName evidence="2">Uncharacterized protein</fullName>
    </submittedName>
</protein>
<sequence length="235" mass="25020">MSPPPISYIAALISGFLLSACSAFFVPDFEDDGVHRCDLTSDCPELEDNRYVAVCVLPEQLSAGAAKICSSDYDTVPCAATAYGPNHPLTRAYADAFNDPARYGVCPTELLGSSGCGPSPDGCEAGLVLNVYGTCIDPEVDPNAIGAGQLPLEDVLGQDVKDQFCRSYFCDERFVCSHRGSQPRCVPCDPDRYFSRAGCGTLYVQGEVSSVYLDVEATGNCAGDLPTNEIQIGRL</sequence>
<feature type="signal peptide" evidence="1">
    <location>
        <begin position="1"/>
        <end position="25"/>
    </location>
</feature>
<dbReference type="EMBL" id="PVNK01000072">
    <property type="protein sequence ID" value="PRQ03675.1"/>
    <property type="molecule type" value="Genomic_DNA"/>
</dbReference>
<proteinExistence type="predicted"/>
<name>A0A2S9YEZ0_9BACT</name>
<feature type="chain" id="PRO_5015393037" evidence="1">
    <location>
        <begin position="26"/>
        <end position="235"/>
    </location>
</feature>
<organism evidence="2 3">
    <name type="scientific">Enhygromyxa salina</name>
    <dbReference type="NCBI Taxonomy" id="215803"/>
    <lineage>
        <taxon>Bacteria</taxon>
        <taxon>Pseudomonadati</taxon>
        <taxon>Myxococcota</taxon>
        <taxon>Polyangia</taxon>
        <taxon>Nannocystales</taxon>
        <taxon>Nannocystaceae</taxon>
        <taxon>Enhygromyxa</taxon>
    </lineage>
</organism>
<gene>
    <name evidence="2" type="ORF">ENSA5_13680</name>
</gene>
<evidence type="ECO:0000256" key="1">
    <source>
        <dbReference type="SAM" id="SignalP"/>
    </source>
</evidence>
<keyword evidence="1" id="KW-0732">Signal</keyword>
<dbReference type="RefSeq" id="WP_106390845.1">
    <property type="nucleotide sequence ID" value="NZ_PVNK01000072.1"/>
</dbReference>
<accession>A0A2S9YEZ0</accession>
<dbReference type="Proteomes" id="UP000237968">
    <property type="component" value="Unassembled WGS sequence"/>
</dbReference>
<evidence type="ECO:0000313" key="2">
    <source>
        <dbReference type="EMBL" id="PRQ03675.1"/>
    </source>
</evidence>
<comment type="caution">
    <text evidence="2">The sequence shown here is derived from an EMBL/GenBank/DDBJ whole genome shotgun (WGS) entry which is preliminary data.</text>
</comment>
<keyword evidence="3" id="KW-1185">Reference proteome</keyword>
<evidence type="ECO:0000313" key="3">
    <source>
        <dbReference type="Proteomes" id="UP000237968"/>
    </source>
</evidence>
<dbReference type="OrthoDB" id="5514645at2"/>
<reference evidence="2 3" key="1">
    <citation type="submission" date="2018-03" db="EMBL/GenBank/DDBJ databases">
        <title>Draft Genome Sequences of the Obligatory Marine Myxobacteria Enhygromyxa salina SWB005.</title>
        <authorList>
            <person name="Poehlein A."/>
            <person name="Moghaddam J.A."/>
            <person name="Harms H."/>
            <person name="Alanjari M."/>
            <person name="Koenig G.M."/>
            <person name="Daniel R."/>
            <person name="Schaeberle T.F."/>
        </authorList>
    </citation>
    <scope>NUCLEOTIDE SEQUENCE [LARGE SCALE GENOMIC DNA]</scope>
    <source>
        <strain evidence="2 3">SWB005</strain>
    </source>
</reference>
<dbReference type="AlphaFoldDB" id="A0A2S9YEZ0"/>